<dbReference type="AlphaFoldDB" id="A0A1H3C021"/>
<evidence type="ECO:0000256" key="1">
    <source>
        <dbReference type="SAM" id="MobiDB-lite"/>
    </source>
</evidence>
<protein>
    <submittedName>
        <fullName evidence="2">Uncharacterized protein</fullName>
    </submittedName>
</protein>
<gene>
    <name evidence="2" type="ORF">SAMN05421644_10471</name>
</gene>
<sequence length="179" mass="20108">MDRQRCSSVDQIQQPETQDHTDQASQPQGAFAFVRDQRQQPPKAGRIEERPDSLNDEHKREGDEQVMHDSSTDPAQVIEKHPNRTAVRHAKARYPVRGWGICPMLEVRCWASGTGQAGGDERLRLRLAARFAEKAEEIRVRFQHHQTAARPKAGAIGGKTAIKGIKLSILREGVGVDFR</sequence>
<reference evidence="3" key="1">
    <citation type="submission" date="2016-10" db="EMBL/GenBank/DDBJ databases">
        <authorList>
            <person name="Varghese N."/>
            <person name="Submissions S."/>
        </authorList>
    </citation>
    <scope>NUCLEOTIDE SEQUENCE [LARGE SCALE GENOMIC DNA]</scope>
    <source>
        <strain evidence="3">DSM 173</strain>
    </source>
</reference>
<feature type="compositionally biased region" description="Basic and acidic residues" evidence="1">
    <location>
        <begin position="45"/>
        <end position="71"/>
    </location>
</feature>
<dbReference type="EMBL" id="FNOW01000004">
    <property type="protein sequence ID" value="SDX47406.1"/>
    <property type="molecule type" value="Genomic_DNA"/>
</dbReference>
<accession>A0A1H3C021</accession>
<organism evidence="2 3">
    <name type="scientific">Allochromatium warmingii</name>
    <name type="common">Chromatium warmingii</name>
    <dbReference type="NCBI Taxonomy" id="61595"/>
    <lineage>
        <taxon>Bacteria</taxon>
        <taxon>Pseudomonadati</taxon>
        <taxon>Pseudomonadota</taxon>
        <taxon>Gammaproteobacteria</taxon>
        <taxon>Chromatiales</taxon>
        <taxon>Chromatiaceae</taxon>
        <taxon>Allochromatium</taxon>
    </lineage>
</organism>
<evidence type="ECO:0000313" key="2">
    <source>
        <dbReference type="EMBL" id="SDX47406.1"/>
    </source>
</evidence>
<feature type="compositionally biased region" description="Polar residues" evidence="1">
    <location>
        <begin position="1"/>
        <end position="16"/>
    </location>
</feature>
<dbReference type="Proteomes" id="UP000198672">
    <property type="component" value="Unassembled WGS sequence"/>
</dbReference>
<dbReference type="STRING" id="61595.SAMN05421644_10471"/>
<keyword evidence="3" id="KW-1185">Reference proteome</keyword>
<feature type="region of interest" description="Disordered" evidence="1">
    <location>
        <begin position="1"/>
        <end position="78"/>
    </location>
</feature>
<name>A0A1H3C021_ALLWA</name>
<proteinExistence type="predicted"/>
<evidence type="ECO:0000313" key="3">
    <source>
        <dbReference type="Proteomes" id="UP000198672"/>
    </source>
</evidence>